<feature type="binding site" evidence="6">
    <location>
        <begin position="280"/>
        <end position="287"/>
    </location>
    <ligand>
        <name>FAD</name>
        <dbReference type="ChEBI" id="CHEBI:57692"/>
    </ligand>
</feature>
<dbReference type="SUPFAM" id="SSF48173">
    <property type="entry name" value="Cryptochrome/photolyase FAD-binding domain"/>
    <property type="match status" value="1"/>
</dbReference>
<dbReference type="InterPro" id="IPR005101">
    <property type="entry name" value="Cryptochr/Photolyase_FAD-bd"/>
</dbReference>
<dbReference type="InterPro" id="IPR006050">
    <property type="entry name" value="DNA_photolyase_N"/>
</dbReference>
<dbReference type="AlphaFoldDB" id="A0A5C6QE89"/>
<dbReference type="OrthoDB" id="9772484at2"/>
<dbReference type="Gene3D" id="1.10.579.10">
    <property type="entry name" value="DNA Cyclobutane Dipyrimidine Photolyase, subunit A, domain 3"/>
    <property type="match status" value="1"/>
</dbReference>
<keyword evidence="5 7" id="KW-0157">Chromophore</keyword>
<evidence type="ECO:0000256" key="1">
    <source>
        <dbReference type="ARBA" id="ARBA00005862"/>
    </source>
</evidence>
<sequence length="448" mass="51567">MKRSLYWVTNDLRLNDNIALNLASQSEQLLCVYVVDKKWFEPKNYQSKPLGDKRWHFLQGCLSDFNQSLLALDQQLYIVYGDTLSSLTALCEKYDITDVTTTRLPGTYENNLIDELGQRMPDVDIHQVDQFTLFPHHILPFELEQLPISYSKFRKVMADISIAAVTPSIESLPRMFANMPSPTIFRPPWLPNAPYQRAKCGYNFEGGETAGLKQLSRYFSLALPADYKQVRNNLDGWDNSSKLSAWLNYGCISARQVNHSITVFEEQHTQNSSTECLYLELLWREYFQWLHFKVGAKTYQFKGLAEHPPLTSFYPERFNKWCLGQTPYPLVNACMNELITTGYISNRARQIVASCLVNELSVDWRYGAAWFEEQLIDYDAGVNWGNWQYIAGVGVDPRGGRHFNIEKQTALYDPDGVYQAKWLTRGDHSSKPLDSVDAADWPVQPLND</sequence>
<dbReference type="Gene3D" id="3.40.50.620">
    <property type="entry name" value="HUPs"/>
    <property type="match status" value="1"/>
</dbReference>
<evidence type="ECO:0000256" key="5">
    <source>
        <dbReference type="ARBA" id="ARBA00022991"/>
    </source>
</evidence>
<feature type="binding site" evidence="6">
    <location>
        <begin position="377"/>
        <end position="379"/>
    </location>
    <ligand>
        <name>FAD</name>
        <dbReference type="ChEBI" id="CHEBI:57692"/>
    </ligand>
</feature>
<comment type="function">
    <text evidence="7">May have a photoreceptor function.</text>
</comment>
<comment type="caution">
    <text evidence="10">The sequence shown here is derived from an EMBL/GenBank/DDBJ whole genome shotgun (WGS) entry which is preliminary data.</text>
</comment>
<reference evidence="10 12" key="1">
    <citation type="submission" date="2019-07" db="EMBL/GenBank/DDBJ databases">
        <title>Genomes of sea-ice associated Colwellia species.</title>
        <authorList>
            <person name="Bowman J.P."/>
        </authorList>
    </citation>
    <scope>NUCLEOTIDE SEQUENCE [LARGE SCALE GENOMIC DNA]</scope>
    <source>
        <strain evidence="9 11">ACAM 607</strain>
        <strain evidence="10 12">IC036</strain>
    </source>
</reference>
<dbReference type="Pfam" id="PF03441">
    <property type="entry name" value="FAD_binding_7"/>
    <property type="match status" value="1"/>
</dbReference>
<feature type="binding site" evidence="6">
    <location>
        <begin position="240"/>
        <end position="244"/>
    </location>
    <ligand>
        <name>FAD</name>
        <dbReference type="ChEBI" id="CHEBI:57692"/>
    </ligand>
</feature>
<feature type="binding site" evidence="6">
    <location>
        <position position="227"/>
    </location>
    <ligand>
        <name>FAD</name>
        <dbReference type="ChEBI" id="CHEBI:57692"/>
    </ligand>
</feature>
<dbReference type="InterPro" id="IPR036155">
    <property type="entry name" value="Crypto/Photolyase_N_sf"/>
</dbReference>
<evidence type="ECO:0000256" key="2">
    <source>
        <dbReference type="ARBA" id="ARBA00017881"/>
    </source>
</evidence>
<evidence type="ECO:0000256" key="6">
    <source>
        <dbReference type="PIRSR" id="PIRSR602081-1"/>
    </source>
</evidence>
<dbReference type="RefSeq" id="WP_146795826.1">
    <property type="nucleotide sequence ID" value="NZ_VOLP01000001.1"/>
</dbReference>
<evidence type="ECO:0000313" key="12">
    <source>
        <dbReference type="Proteomes" id="UP000321917"/>
    </source>
</evidence>
<dbReference type="PROSITE" id="PS51645">
    <property type="entry name" value="PHR_CRY_ALPHA_BETA"/>
    <property type="match status" value="1"/>
</dbReference>
<dbReference type="PRINTS" id="PR00147">
    <property type="entry name" value="DNAPHOTLYASE"/>
</dbReference>
<accession>A0A5C6QE89</accession>
<keyword evidence="3 6" id="KW-0285">Flavoprotein</keyword>
<dbReference type="Proteomes" id="UP000321917">
    <property type="component" value="Unassembled WGS sequence"/>
</dbReference>
<evidence type="ECO:0000256" key="7">
    <source>
        <dbReference type="RuleBase" id="RU367151"/>
    </source>
</evidence>
<dbReference type="Gene3D" id="1.25.40.80">
    <property type="match status" value="1"/>
</dbReference>
<gene>
    <name evidence="9" type="ORF">ESZ26_00070</name>
    <name evidence="10" type="ORF">ESZ27_09310</name>
</gene>
<dbReference type="Proteomes" id="UP000321525">
    <property type="component" value="Unassembled WGS sequence"/>
</dbReference>
<dbReference type="GO" id="GO:0003677">
    <property type="term" value="F:DNA binding"/>
    <property type="evidence" value="ECO:0007669"/>
    <property type="project" value="TreeGrafter"/>
</dbReference>
<dbReference type="EMBL" id="VOLQ01000015">
    <property type="protein sequence ID" value="TWX67068.1"/>
    <property type="molecule type" value="Genomic_DNA"/>
</dbReference>
<evidence type="ECO:0000313" key="9">
    <source>
        <dbReference type="EMBL" id="TWX62754.1"/>
    </source>
</evidence>
<dbReference type="PANTHER" id="PTHR11455">
    <property type="entry name" value="CRYPTOCHROME"/>
    <property type="match status" value="1"/>
</dbReference>
<keyword evidence="4 6" id="KW-0274">FAD</keyword>
<dbReference type="GO" id="GO:0000719">
    <property type="term" value="P:photoreactive repair"/>
    <property type="evidence" value="ECO:0007669"/>
    <property type="project" value="TreeGrafter"/>
</dbReference>
<dbReference type="GO" id="GO:0071949">
    <property type="term" value="F:FAD binding"/>
    <property type="evidence" value="ECO:0007669"/>
    <property type="project" value="TreeGrafter"/>
</dbReference>
<evidence type="ECO:0000313" key="10">
    <source>
        <dbReference type="EMBL" id="TWX67068.1"/>
    </source>
</evidence>
<dbReference type="PANTHER" id="PTHR11455:SF22">
    <property type="entry name" value="CRYPTOCHROME DASH"/>
    <property type="match status" value="1"/>
</dbReference>
<evidence type="ECO:0000313" key="11">
    <source>
        <dbReference type="Proteomes" id="UP000321525"/>
    </source>
</evidence>
<dbReference type="InterPro" id="IPR036134">
    <property type="entry name" value="Crypto/Photolyase_FAD-like_sf"/>
</dbReference>
<proteinExistence type="inferred from homology"/>
<name>A0A5C6QE89_9GAMM</name>
<comment type="cofactor">
    <cofactor evidence="7">
        <name>(6R)-5,10-methylene-5,6,7,8-tetrahydrofolate</name>
        <dbReference type="ChEBI" id="CHEBI:15636"/>
    </cofactor>
    <text evidence="7">Binds 1 5,10-methenyltetrahydrofolate (MTHF) per subunit.</text>
</comment>
<evidence type="ECO:0000259" key="8">
    <source>
        <dbReference type="PROSITE" id="PS51645"/>
    </source>
</evidence>
<keyword evidence="11" id="KW-1185">Reference proteome</keyword>
<evidence type="ECO:0000256" key="4">
    <source>
        <dbReference type="ARBA" id="ARBA00022827"/>
    </source>
</evidence>
<dbReference type="NCBIfam" id="TIGR02765">
    <property type="entry name" value="crypto_DASH"/>
    <property type="match status" value="1"/>
</dbReference>
<comment type="cofactor">
    <cofactor evidence="6 7">
        <name>FAD</name>
        <dbReference type="ChEBI" id="CHEBI:57692"/>
    </cofactor>
    <text evidence="6 7">Binds 1 FAD per subunit.</text>
</comment>
<dbReference type="SUPFAM" id="SSF52425">
    <property type="entry name" value="Cryptochrome/photolyase, N-terminal domain"/>
    <property type="match status" value="1"/>
</dbReference>
<dbReference type="InterPro" id="IPR014729">
    <property type="entry name" value="Rossmann-like_a/b/a_fold"/>
</dbReference>
<dbReference type="InterPro" id="IPR014133">
    <property type="entry name" value="Cry_DASH"/>
</dbReference>
<dbReference type="GO" id="GO:0003913">
    <property type="term" value="F:DNA photolyase activity"/>
    <property type="evidence" value="ECO:0007669"/>
    <property type="project" value="InterPro"/>
</dbReference>
<protein>
    <recommendedName>
        <fullName evidence="2 7">Cryptochrome DASH</fullName>
    </recommendedName>
</protein>
<organism evidence="10 12">
    <name type="scientific">Colwellia hornerae</name>
    <dbReference type="NCBI Taxonomy" id="89402"/>
    <lineage>
        <taxon>Bacteria</taxon>
        <taxon>Pseudomonadati</taxon>
        <taxon>Pseudomonadota</taxon>
        <taxon>Gammaproteobacteria</taxon>
        <taxon>Alteromonadales</taxon>
        <taxon>Colwelliaceae</taxon>
        <taxon>Colwellia</taxon>
    </lineage>
</organism>
<evidence type="ECO:0000256" key="3">
    <source>
        <dbReference type="ARBA" id="ARBA00022630"/>
    </source>
</evidence>
<dbReference type="InterPro" id="IPR002081">
    <property type="entry name" value="Cryptochrome/DNA_photolyase_1"/>
</dbReference>
<comment type="similarity">
    <text evidence="1 7">Belongs to the DNA photolyase class-1 family.</text>
</comment>
<dbReference type="Pfam" id="PF00875">
    <property type="entry name" value="DNA_photolyase"/>
    <property type="match status" value="1"/>
</dbReference>
<dbReference type="EMBL" id="VOLR01000001">
    <property type="protein sequence ID" value="TWX62754.1"/>
    <property type="molecule type" value="Genomic_DNA"/>
</dbReference>
<feature type="domain" description="Photolyase/cryptochrome alpha/beta" evidence="8">
    <location>
        <begin position="2"/>
        <end position="133"/>
    </location>
</feature>